<keyword evidence="2 4" id="KW-0732">Signal</keyword>
<dbReference type="PANTHER" id="PTHR11069">
    <property type="entry name" value="GLUCOSYLCERAMIDASE"/>
    <property type="match status" value="1"/>
</dbReference>
<evidence type="ECO:0000313" key="8">
    <source>
        <dbReference type="Proteomes" id="UP000566819"/>
    </source>
</evidence>
<comment type="caution">
    <text evidence="7">The sequence shown here is derived from an EMBL/GenBank/DDBJ whole genome shotgun (WGS) entry which is preliminary data.</text>
</comment>
<dbReference type="SUPFAM" id="SSF51445">
    <property type="entry name" value="(Trans)glycosidases"/>
    <property type="match status" value="1"/>
</dbReference>
<evidence type="ECO:0000259" key="5">
    <source>
        <dbReference type="Pfam" id="PF14587"/>
    </source>
</evidence>
<dbReference type="GO" id="GO:0006680">
    <property type="term" value="P:glucosylceramide catabolic process"/>
    <property type="evidence" value="ECO:0007669"/>
    <property type="project" value="TreeGrafter"/>
</dbReference>
<keyword evidence="3" id="KW-0378">Hydrolase</keyword>
<dbReference type="InterPro" id="IPR013780">
    <property type="entry name" value="Glyco_hydro_b"/>
</dbReference>
<evidence type="ECO:0000256" key="3">
    <source>
        <dbReference type="ARBA" id="ARBA00022801"/>
    </source>
</evidence>
<dbReference type="AlphaFoldDB" id="A0A8H4RSY4"/>
<keyword evidence="8" id="KW-1185">Reference proteome</keyword>
<feature type="domain" description="Glycosyl hydrolase family 30 beta sandwich" evidence="6">
    <location>
        <begin position="388"/>
        <end position="443"/>
    </location>
</feature>
<accession>A0A8H4RSY4</accession>
<dbReference type="GO" id="GO:0016020">
    <property type="term" value="C:membrane"/>
    <property type="evidence" value="ECO:0007669"/>
    <property type="project" value="GOC"/>
</dbReference>
<proteinExistence type="inferred from homology"/>
<protein>
    <submittedName>
        <fullName evidence="7">Uncharacterized protein</fullName>
    </submittedName>
</protein>
<name>A0A8H4RSY4_9HELO</name>
<gene>
    <name evidence="7" type="ORF">G7Y89_g3287</name>
</gene>
<dbReference type="SUPFAM" id="SSF51011">
    <property type="entry name" value="Glycosyl hydrolase domain"/>
    <property type="match status" value="1"/>
</dbReference>
<evidence type="ECO:0000313" key="7">
    <source>
        <dbReference type="EMBL" id="KAF4634818.1"/>
    </source>
</evidence>
<feature type="domain" description="Endo-beta-1,6-galactanase-like" evidence="5">
    <location>
        <begin position="36"/>
        <end position="267"/>
    </location>
</feature>
<dbReference type="EMBL" id="JAAMPI010000158">
    <property type="protein sequence ID" value="KAF4634818.1"/>
    <property type="molecule type" value="Genomic_DNA"/>
</dbReference>
<dbReference type="GO" id="GO:0004348">
    <property type="term" value="F:glucosylceramidase activity"/>
    <property type="evidence" value="ECO:0007669"/>
    <property type="project" value="InterPro"/>
</dbReference>
<dbReference type="Gene3D" id="2.60.40.1180">
    <property type="entry name" value="Golgi alpha-mannosidase II"/>
    <property type="match status" value="1"/>
</dbReference>
<dbReference type="Proteomes" id="UP000566819">
    <property type="component" value="Unassembled WGS sequence"/>
</dbReference>
<feature type="signal peptide" evidence="4">
    <location>
        <begin position="1"/>
        <end position="26"/>
    </location>
</feature>
<evidence type="ECO:0000259" key="6">
    <source>
        <dbReference type="Pfam" id="PF17189"/>
    </source>
</evidence>
<dbReference type="PANTHER" id="PTHR11069:SF23">
    <property type="entry name" value="LYSOSOMAL ACID GLUCOSYLCERAMIDASE"/>
    <property type="match status" value="1"/>
</dbReference>
<dbReference type="InterPro" id="IPR001139">
    <property type="entry name" value="Glyco_hydro_30"/>
</dbReference>
<organism evidence="7 8">
    <name type="scientific">Cudoniella acicularis</name>
    <dbReference type="NCBI Taxonomy" id="354080"/>
    <lineage>
        <taxon>Eukaryota</taxon>
        <taxon>Fungi</taxon>
        <taxon>Dikarya</taxon>
        <taxon>Ascomycota</taxon>
        <taxon>Pezizomycotina</taxon>
        <taxon>Leotiomycetes</taxon>
        <taxon>Helotiales</taxon>
        <taxon>Tricladiaceae</taxon>
        <taxon>Cudoniella</taxon>
    </lineage>
</organism>
<dbReference type="InterPro" id="IPR033452">
    <property type="entry name" value="GH30_C"/>
</dbReference>
<dbReference type="Pfam" id="PF14587">
    <property type="entry name" value="Glyco_hydr_30_2"/>
    <property type="match status" value="1"/>
</dbReference>
<dbReference type="Gene3D" id="3.20.20.80">
    <property type="entry name" value="Glycosidases"/>
    <property type="match status" value="1"/>
</dbReference>
<evidence type="ECO:0000256" key="2">
    <source>
        <dbReference type="ARBA" id="ARBA00022729"/>
    </source>
</evidence>
<sequence length="482" mass="52786">MTKIPSMWRLPTSFFAVSLFTQLVSAQNQTIEYVGKITINTSQKFQTVDGFGVSQAFQRANQIQHLSTKNQTRVLDLLFSDTTGAGLTILRNGIGSSNSSIRDYMNTILPVSPGSPSSTPNYTWDGVDSGQVWLSQQVMNNYGVKIFYADAWSAPAFMKDNNEDTDGGLLCGVTGSSNSSCAGQDWRQAYADYLVQYLRYYEEAGVHITHVSWLNEPELTEPYASMVSDGKQAADFLKVFTPTLRKSGLDVKILCCDAAGWEYQRQMVTDIQKAGAEPLMDIIASHGYSSPPTTPFASKLPTWQTEWADLSDPWTTAWDAEESDGEGFTWAVKIQDSFVQSNCTAFIYWIGAEISPGNSMLIRLGNDTVEPSKKLWAMAQFSRFVKPGAVRVGSTSTNSTLHVSAFQNADGGLAIQVINTHENDTDVQLVVQGATSLGSGRSWLTDNTNDLTDQGGFQVSGGASNQTVQGRSMTSFIFEELI</sequence>
<evidence type="ECO:0000256" key="4">
    <source>
        <dbReference type="SAM" id="SignalP"/>
    </source>
</evidence>
<dbReference type="InterPro" id="IPR039514">
    <property type="entry name" value="6GAL-like"/>
</dbReference>
<evidence type="ECO:0000256" key="1">
    <source>
        <dbReference type="ARBA" id="ARBA00005382"/>
    </source>
</evidence>
<feature type="chain" id="PRO_5033994119" evidence="4">
    <location>
        <begin position="27"/>
        <end position="482"/>
    </location>
</feature>
<dbReference type="Pfam" id="PF17189">
    <property type="entry name" value="Glyco_hydro_30C"/>
    <property type="match status" value="1"/>
</dbReference>
<reference evidence="7 8" key="1">
    <citation type="submission" date="2020-03" db="EMBL/GenBank/DDBJ databases">
        <title>Draft Genome Sequence of Cudoniella acicularis.</title>
        <authorList>
            <person name="Buettner E."/>
            <person name="Kellner H."/>
        </authorList>
    </citation>
    <scope>NUCLEOTIDE SEQUENCE [LARGE SCALE GENOMIC DNA]</scope>
    <source>
        <strain evidence="7 8">DSM 108380</strain>
    </source>
</reference>
<dbReference type="OrthoDB" id="2012278at2759"/>
<comment type="similarity">
    <text evidence="1">Belongs to the glycosyl hydrolase 30 family.</text>
</comment>
<dbReference type="InterPro" id="IPR017853">
    <property type="entry name" value="GH"/>
</dbReference>